<dbReference type="Proteomes" id="UP001199469">
    <property type="component" value="Unassembled WGS sequence"/>
</dbReference>
<reference evidence="2 3" key="1">
    <citation type="submission" date="2021-11" db="EMBL/GenBank/DDBJ databases">
        <title>Draft genome sequence of Actinomycetospora sp. SF1 isolated from the rhizosphere soil.</title>
        <authorList>
            <person name="Duangmal K."/>
            <person name="Chantavorakit T."/>
        </authorList>
    </citation>
    <scope>NUCLEOTIDE SEQUENCE [LARGE SCALE GENOMIC DNA]</scope>
    <source>
        <strain evidence="2 3">TBRC 5722</strain>
    </source>
</reference>
<gene>
    <name evidence="2" type="ORF">LQ327_24790</name>
</gene>
<dbReference type="RefSeq" id="WP_230738470.1">
    <property type="nucleotide sequence ID" value="NZ_JAJNDB010000006.1"/>
</dbReference>
<sequence>MNAAGPGSPAGLREANRRRVLDAVLTAGEPTQSGIAAATGLAPATVSNIVRHLVDAGRLTATTTVRGGRRVRAVRLTPPTGHLAGIDFGHRHVRVAVARAADTLPRVAPGGAVVAPPAEVLAEREAELPEGHDVDSGLDAAHALLGEALAEAGVDRADLLGVGIGLPAPVDARSGTVGEPGILPGWVGVDAPGRAAARLGVPVAVDNDALLGTLAEQAWGALSGVADAVYLKLSDGVGAGLVLNGRPYRGRSGTAGELGHVVVGEDAGGPAGVPGGTVCRCGNRGCLETWASTTTVVGLLEPLLGRPLSVAEVVARARGGHAPSRRVLADTGRHVGRALGGLCSVLTPARIVVGGELAQAGDLLIDPLHAALERWALPGAAEGVEVVAAGLGARAHVLGAVALAGEQLLAARG</sequence>
<dbReference type="InterPro" id="IPR043129">
    <property type="entry name" value="ATPase_NBD"/>
</dbReference>
<dbReference type="PANTHER" id="PTHR18964">
    <property type="entry name" value="ROK (REPRESSOR, ORF, KINASE) FAMILY"/>
    <property type="match status" value="1"/>
</dbReference>
<dbReference type="Pfam" id="PF13412">
    <property type="entry name" value="HTH_24"/>
    <property type="match status" value="1"/>
</dbReference>
<keyword evidence="3" id="KW-1185">Reference proteome</keyword>
<organism evidence="2 3">
    <name type="scientific">Actinomycetospora endophytica</name>
    <dbReference type="NCBI Taxonomy" id="2291215"/>
    <lineage>
        <taxon>Bacteria</taxon>
        <taxon>Bacillati</taxon>
        <taxon>Actinomycetota</taxon>
        <taxon>Actinomycetes</taxon>
        <taxon>Pseudonocardiales</taxon>
        <taxon>Pseudonocardiaceae</taxon>
        <taxon>Actinomycetospora</taxon>
    </lineage>
</organism>
<dbReference type="EMBL" id="JAJNDB010000006">
    <property type="protein sequence ID" value="MCD2196594.1"/>
    <property type="molecule type" value="Genomic_DNA"/>
</dbReference>
<dbReference type="InterPro" id="IPR049874">
    <property type="entry name" value="ROK_cs"/>
</dbReference>
<protein>
    <submittedName>
        <fullName evidence="2">ROK family protein</fullName>
    </submittedName>
</protein>
<evidence type="ECO:0000256" key="1">
    <source>
        <dbReference type="ARBA" id="ARBA00006479"/>
    </source>
</evidence>
<dbReference type="Gene3D" id="1.10.10.10">
    <property type="entry name" value="Winged helix-like DNA-binding domain superfamily/Winged helix DNA-binding domain"/>
    <property type="match status" value="1"/>
</dbReference>
<dbReference type="PROSITE" id="PS01125">
    <property type="entry name" value="ROK"/>
    <property type="match status" value="1"/>
</dbReference>
<dbReference type="InterPro" id="IPR036390">
    <property type="entry name" value="WH_DNA-bd_sf"/>
</dbReference>
<proteinExistence type="inferred from homology"/>
<comment type="caution">
    <text evidence="2">The sequence shown here is derived from an EMBL/GenBank/DDBJ whole genome shotgun (WGS) entry which is preliminary data.</text>
</comment>
<evidence type="ECO:0000313" key="2">
    <source>
        <dbReference type="EMBL" id="MCD2196594.1"/>
    </source>
</evidence>
<dbReference type="Pfam" id="PF00480">
    <property type="entry name" value="ROK"/>
    <property type="match status" value="1"/>
</dbReference>
<dbReference type="InterPro" id="IPR000600">
    <property type="entry name" value="ROK"/>
</dbReference>
<accession>A0ABS8PEL2</accession>
<evidence type="ECO:0000313" key="3">
    <source>
        <dbReference type="Proteomes" id="UP001199469"/>
    </source>
</evidence>
<dbReference type="Gene3D" id="3.30.420.40">
    <property type="match status" value="2"/>
</dbReference>
<dbReference type="PANTHER" id="PTHR18964:SF173">
    <property type="entry name" value="GLUCOKINASE"/>
    <property type="match status" value="1"/>
</dbReference>
<comment type="similarity">
    <text evidence="1">Belongs to the ROK (NagC/XylR) family.</text>
</comment>
<dbReference type="SUPFAM" id="SSF53067">
    <property type="entry name" value="Actin-like ATPase domain"/>
    <property type="match status" value="1"/>
</dbReference>
<dbReference type="InterPro" id="IPR036388">
    <property type="entry name" value="WH-like_DNA-bd_sf"/>
</dbReference>
<dbReference type="SUPFAM" id="SSF46785">
    <property type="entry name" value="Winged helix' DNA-binding domain"/>
    <property type="match status" value="1"/>
</dbReference>
<name>A0ABS8PEL2_9PSEU</name>